<dbReference type="InterPro" id="IPR050190">
    <property type="entry name" value="UPF0213_domain"/>
</dbReference>
<evidence type="ECO:0000313" key="3">
    <source>
        <dbReference type="EMBL" id="EFU75469.1"/>
    </source>
</evidence>
<feature type="domain" description="GIY-YIG" evidence="2">
    <location>
        <begin position="25"/>
        <end position="100"/>
    </location>
</feature>
<dbReference type="CDD" id="cd10456">
    <property type="entry name" value="GIY-YIG_UPF0213"/>
    <property type="match status" value="1"/>
</dbReference>
<dbReference type="Gene3D" id="3.40.1440.10">
    <property type="entry name" value="GIY-YIG endonuclease"/>
    <property type="match status" value="1"/>
</dbReference>
<dbReference type="Pfam" id="PF01541">
    <property type="entry name" value="GIY-YIG"/>
    <property type="match status" value="1"/>
</dbReference>
<dbReference type="PANTHER" id="PTHR34477">
    <property type="entry name" value="UPF0213 PROTEIN YHBQ"/>
    <property type="match status" value="1"/>
</dbReference>
<evidence type="ECO:0000313" key="4">
    <source>
        <dbReference type="Proteomes" id="UP000003434"/>
    </source>
</evidence>
<dbReference type="RefSeq" id="WP_008752412.1">
    <property type="nucleotide sequence ID" value="NZ_GL622296.1"/>
</dbReference>
<proteinExistence type="inferred from homology"/>
<dbReference type="InterPro" id="IPR035901">
    <property type="entry name" value="GIY-YIG_endonuc_sf"/>
</dbReference>
<accession>E6LRR8</accession>
<gene>
    <name evidence="3" type="ORF">HMPREF0381_2653</name>
</gene>
<dbReference type="AlphaFoldDB" id="E6LRR8"/>
<dbReference type="EMBL" id="AEPW01000105">
    <property type="protein sequence ID" value="EFU75469.1"/>
    <property type="molecule type" value="Genomic_DNA"/>
</dbReference>
<protein>
    <submittedName>
        <fullName evidence="3">GIY-YIG catalytic domain protein</fullName>
    </submittedName>
</protein>
<dbReference type="SUPFAM" id="SSF82771">
    <property type="entry name" value="GIY-YIG endonuclease"/>
    <property type="match status" value="1"/>
</dbReference>
<dbReference type="InterPro" id="IPR000305">
    <property type="entry name" value="GIY-YIG_endonuc"/>
</dbReference>
<dbReference type="PANTHER" id="PTHR34477:SF1">
    <property type="entry name" value="UPF0213 PROTEIN YHBQ"/>
    <property type="match status" value="1"/>
</dbReference>
<sequence length="109" mass="12721">MEIDVESRQLGVGYSIFDLSAFLEERAFVYLLRCNDNSLYCGWSFDIIKRLKAHNSGKGAKYTGARLPVELVYFEVYKDKTDAMKREYEIKQLTKKQKERLVNGIKDII</sequence>
<name>E6LRR8_9FIRM</name>
<comment type="caution">
    <text evidence="3">The sequence shown here is derived from an EMBL/GenBank/DDBJ whole genome shotgun (WGS) entry which is preliminary data.</text>
</comment>
<reference evidence="3 4" key="1">
    <citation type="submission" date="2010-12" db="EMBL/GenBank/DDBJ databases">
        <authorList>
            <person name="Muzny D."/>
            <person name="Qin X."/>
            <person name="Deng J."/>
            <person name="Jiang H."/>
            <person name="Liu Y."/>
            <person name="Qu J."/>
            <person name="Song X.-Z."/>
            <person name="Zhang L."/>
            <person name="Thornton R."/>
            <person name="Coyle M."/>
            <person name="Francisco L."/>
            <person name="Jackson L."/>
            <person name="Javaid M."/>
            <person name="Korchina V."/>
            <person name="Kovar C."/>
            <person name="Mata R."/>
            <person name="Mathew T."/>
            <person name="Ngo R."/>
            <person name="Nguyen L."/>
            <person name="Nguyen N."/>
            <person name="Okwuonu G."/>
            <person name="Ongeri F."/>
            <person name="Pham C."/>
            <person name="Simmons D."/>
            <person name="Wilczek-Boney K."/>
            <person name="Hale W."/>
            <person name="Jakkamsetti A."/>
            <person name="Pham P."/>
            <person name="Ruth R."/>
            <person name="San Lucas F."/>
            <person name="Warren J."/>
            <person name="Zhang J."/>
            <person name="Zhao Z."/>
            <person name="Zhou C."/>
            <person name="Zhu D."/>
            <person name="Lee S."/>
            <person name="Bess C."/>
            <person name="Blankenburg K."/>
            <person name="Forbes L."/>
            <person name="Fu Q."/>
            <person name="Gubbala S."/>
            <person name="Hirani K."/>
            <person name="Jayaseelan J.C."/>
            <person name="Lara F."/>
            <person name="Munidasa M."/>
            <person name="Palculict T."/>
            <person name="Patil S."/>
            <person name="Pu L.-L."/>
            <person name="Saada N."/>
            <person name="Tang L."/>
            <person name="Weissenberger G."/>
            <person name="Zhu Y."/>
            <person name="Hemphill L."/>
            <person name="Shang Y."/>
            <person name="Youmans B."/>
            <person name="Ayvaz T."/>
            <person name="Ross M."/>
            <person name="Santibanez J."/>
            <person name="Aqrawi P."/>
            <person name="Gross S."/>
            <person name="Joshi V."/>
            <person name="Fowler G."/>
            <person name="Nazareth L."/>
            <person name="Reid J."/>
            <person name="Worley K."/>
            <person name="Petrosino J."/>
            <person name="Highlander S."/>
            <person name="Gibbs R."/>
        </authorList>
    </citation>
    <scope>NUCLEOTIDE SEQUENCE [LARGE SCALE GENOMIC DNA]</scope>
    <source>
        <strain evidence="3 4">DSM 3986</strain>
    </source>
</reference>
<evidence type="ECO:0000256" key="1">
    <source>
        <dbReference type="ARBA" id="ARBA00007435"/>
    </source>
</evidence>
<evidence type="ECO:0000259" key="2">
    <source>
        <dbReference type="PROSITE" id="PS50164"/>
    </source>
</evidence>
<organism evidence="3 4">
    <name type="scientific">Lachnoanaerobaculum saburreum DSM 3986</name>
    <dbReference type="NCBI Taxonomy" id="887325"/>
    <lineage>
        <taxon>Bacteria</taxon>
        <taxon>Bacillati</taxon>
        <taxon>Bacillota</taxon>
        <taxon>Clostridia</taxon>
        <taxon>Lachnospirales</taxon>
        <taxon>Lachnospiraceae</taxon>
        <taxon>Lachnoanaerobaculum</taxon>
    </lineage>
</organism>
<dbReference type="Proteomes" id="UP000003434">
    <property type="component" value="Unassembled WGS sequence"/>
</dbReference>
<comment type="similarity">
    <text evidence="1">Belongs to the UPF0213 family.</text>
</comment>
<dbReference type="HOGENOM" id="CLU_135650_0_3_9"/>
<dbReference type="eggNOG" id="COG2827">
    <property type="taxonomic scope" value="Bacteria"/>
</dbReference>
<dbReference type="PROSITE" id="PS50164">
    <property type="entry name" value="GIY_YIG"/>
    <property type="match status" value="1"/>
</dbReference>